<evidence type="ECO:0000313" key="1">
    <source>
        <dbReference type="EMBL" id="GAI31943.1"/>
    </source>
</evidence>
<comment type="caution">
    <text evidence="1">The sequence shown here is derived from an EMBL/GenBank/DDBJ whole genome shotgun (WGS) entry which is preliminary data.</text>
</comment>
<accession>X1MKX8</accession>
<name>X1MKX8_9ZZZZ</name>
<organism evidence="1">
    <name type="scientific">marine sediment metagenome</name>
    <dbReference type="NCBI Taxonomy" id="412755"/>
    <lineage>
        <taxon>unclassified sequences</taxon>
        <taxon>metagenomes</taxon>
        <taxon>ecological metagenomes</taxon>
    </lineage>
</organism>
<proteinExistence type="predicted"/>
<reference evidence="1" key="1">
    <citation type="journal article" date="2014" name="Front. Microbiol.">
        <title>High frequency of phylogenetically diverse reductive dehalogenase-homologous genes in deep subseafloor sedimentary metagenomes.</title>
        <authorList>
            <person name="Kawai M."/>
            <person name="Futagami T."/>
            <person name="Toyoda A."/>
            <person name="Takaki Y."/>
            <person name="Nishi S."/>
            <person name="Hori S."/>
            <person name="Arai W."/>
            <person name="Tsubouchi T."/>
            <person name="Morono Y."/>
            <person name="Uchiyama I."/>
            <person name="Ito T."/>
            <person name="Fujiyama A."/>
            <person name="Inagaki F."/>
            <person name="Takami H."/>
        </authorList>
    </citation>
    <scope>NUCLEOTIDE SEQUENCE</scope>
    <source>
        <strain evidence="1">Expedition CK06-06</strain>
    </source>
</reference>
<dbReference type="EMBL" id="BARV01015615">
    <property type="protein sequence ID" value="GAI31943.1"/>
    <property type="molecule type" value="Genomic_DNA"/>
</dbReference>
<gene>
    <name evidence="1" type="ORF">S06H3_26970</name>
</gene>
<feature type="non-terminal residue" evidence="1">
    <location>
        <position position="53"/>
    </location>
</feature>
<protein>
    <submittedName>
        <fullName evidence="1">Uncharacterized protein</fullName>
    </submittedName>
</protein>
<sequence length="53" mass="6050">MDDTHKILAELIEQLFSMAPTNAQEIAIKIAANKIKAQQWERNLVEEAIESVR</sequence>
<dbReference type="AlphaFoldDB" id="X1MKX8"/>